<dbReference type="GO" id="GO:0006620">
    <property type="term" value="P:post-translational protein targeting to endoplasmic reticulum membrane"/>
    <property type="evidence" value="ECO:0007669"/>
    <property type="project" value="InterPro"/>
</dbReference>
<dbReference type="Gene3D" id="1.20.120.1750">
    <property type="match status" value="1"/>
</dbReference>
<dbReference type="InterPro" id="IPR029071">
    <property type="entry name" value="Ubiquitin-like_domsf"/>
</dbReference>
<dbReference type="GO" id="GO:0071816">
    <property type="term" value="P:tail-anchored membrane protein insertion into ER membrane"/>
    <property type="evidence" value="ECO:0007669"/>
    <property type="project" value="TreeGrafter"/>
</dbReference>
<accession>A0A3M6TWS9</accession>
<comment type="caution">
    <text evidence="4">The sequence shown here is derived from an EMBL/GenBank/DDBJ whole genome shotgun (WGS) entry which is preliminary data.</text>
</comment>
<dbReference type="CDD" id="cd22584">
    <property type="entry name" value="Rcat_RBR_unk"/>
    <property type="match status" value="1"/>
</dbReference>
<evidence type="ECO:0000313" key="5">
    <source>
        <dbReference type="Proteomes" id="UP000275408"/>
    </source>
</evidence>
<comment type="subcellular location">
    <subcellularLocation>
        <location evidence="1">Cytoplasm</location>
        <location evidence="1">Cytosol</location>
    </subcellularLocation>
</comment>
<keyword evidence="5" id="KW-1185">Reference proteome</keyword>
<dbReference type="PROSITE" id="PS50053">
    <property type="entry name" value="UBIQUITIN_2"/>
    <property type="match status" value="1"/>
</dbReference>
<name>A0A3M6TWS9_POCDA</name>
<dbReference type="OrthoDB" id="419317at2759"/>
<evidence type="ECO:0000259" key="3">
    <source>
        <dbReference type="PROSITE" id="PS50053"/>
    </source>
</evidence>
<dbReference type="STRING" id="46731.A0A3M6TWS9"/>
<reference evidence="4 5" key="1">
    <citation type="journal article" date="2018" name="Sci. Rep.">
        <title>Comparative analysis of the Pocillopora damicornis genome highlights role of immune system in coral evolution.</title>
        <authorList>
            <person name="Cunning R."/>
            <person name="Bay R.A."/>
            <person name="Gillette P."/>
            <person name="Baker A.C."/>
            <person name="Traylor-Knowles N."/>
        </authorList>
    </citation>
    <scope>NUCLEOTIDE SEQUENCE [LARGE SCALE GENOMIC DNA]</scope>
    <source>
        <strain evidence="4">RSMAS</strain>
        <tissue evidence="4">Whole animal</tissue>
    </source>
</reference>
<evidence type="ECO:0000256" key="2">
    <source>
        <dbReference type="ARBA" id="ARBA00022490"/>
    </source>
</evidence>
<dbReference type="AlphaFoldDB" id="A0A3M6TWS9"/>
<dbReference type="PANTHER" id="PTHR46555:SF1">
    <property type="entry name" value="UBIQUITIN-LIKE PROTEIN 4A"/>
    <property type="match status" value="1"/>
</dbReference>
<proteinExistence type="predicted"/>
<evidence type="ECO:0000313" key="4">
    <source>
        <dbReference type="EMBL" id="RMX45840.1"/>
    </source>
</evidence>
<dbReference type="SUPFAM" id="SSF57850">
    <property type="entry name" value="RING/U-box"/>
    <property type="match status" value="1"/>
</dbReference>
<dbReference type="PRINTS" id="PR00348">
    <property type="entry name" value="UBIQUITIN"/>
</dbReference>
<feature type="domain" description="Ubiquitin-like" evidence="3">
    <location>
        <begin position="6"/>
        <end position="81"/>
    </location>
</feature>
<organism evidence="4 5">
    <name type="scientific">Pocillopora damicornis</name>
    <name type="common">Cauliflower coral</name>
    <name type="synonym">Millepora damicornis</name>
    <dbReference type="NCBI Taxonomy" id="46731"/>
    <lineage>
        <taxon>Eukaryota</taxon>
        <taxon>Metazoa</taxon>
        <taxon>Cnidaria</taxon>
        <taxon>Anthozoa</taxon>
        <taxon>Hexacorallia</taxon>
        <taxon>Scleractinia</taxon>
        <taxon>Astrocoeniina</taxon>
        <taxon>Pocilloporidae</taxon>
        <taxon>Pocillopora</taxon>
    </lineage>
</organism>
<gene>
    <name evidence="4" type="ORF">pdam_00022699</name>
</gene>
<keyword evidence="2" id="KW-0963">Cytoplasm</keyword>
<dbReference type="Pfam" id="PF00240">
    <property type="entry name" value="ubiquitin"/>
    <property type="match status" value="1"/>
</dbReference>
<dbReference type="GO" id="GO:0071818">
    <property type="term" value="C:BAT3 complex"/>
    <property type="evidence" value="ECO:0007669"/>
    <property type="project" value="TreeGrafter"/>
</dbReference>
<dbReference type="InterPro" id="IPR019956">
    <property type="entry name" value="Ubiquitin_dom"/>
</dbReference>
<dbReference type="SUPFAM" id="SSF54236">
    <property type="entry name" value="Ubiquitin-like"/>
    <property type="match status" value="1"/>
</dbReference>
<evidence type="ECO:0000256" key="1">
    <source>
        <dbReference type="ARBA" id="ARBA00004514"/>
    </source>
</evidence>
<protein>
    <recommendedName>
        <fullName evidence="3">Ubiquitin-like domain-containing protein</fullName>
    </recommendedName>
</protein>
<dbReference type="GO" id="GO:0051087">
    <property type="term" value="F:protein-folding chaperone binding"/>
    <property type="evidence" value="ECO:0007669"/>
    <property type="project" value="TreeGrafter"/>
</dbReference>
<dbReference type="PANTHER" id="PTHR46555">
    <property type="entry name" value="UBIQUITIN-LIKE PROTEIN 4A"/>
    <property type="match status" value="1"/>
</dbReference>
<dbReference type="SMART" id="SM00213">
    <property type="entry name" value="UBQ"/>
    <property type="match status" value="1"/>
</dbReference>
<sequence length="302" mass="34393">MAPGLIQIFVYGIRRDVTTINIHKDATVKELFTMISQKKGIPVDQMRAIYTTKQLEIGKRLSDYGVQNESNVFLVLRLPGGSERSIPPEKELDDAVELSNDPDMITWDDDPENKRAKMSCGHAITPESLTAFCRSILDAGRSQFLCPYISQDQPPVYCRKEWDYIDVRRLAVLSEEEIEEFEKKISRNYLIKGMGIQECPKCNSMVQRRNEDCSCEDRRLKMLRNCLRKTIIGVVGCPSLRACVSCGMMIEHVKACKHMRCRCGKEFCFICLKLKEPSGWKCGRYNEACKVAAVQTTIPGDN</sequence>
<dbReference type="InterPro" id="IPR000626">
    <property type="entry name" value="Ubiquitin-like_dom"/>
</dbReference>
<dbReference type="Proteomes" id="UP000275408">
    <property type="component" value="Unassembled WGS sequence"/>
</dbReference>
<dbReference type="InterPro" id="IPR047154">
    <property type="entry name" value="UBL4A-like"/>
</dbReference>
<dbReference type="EMBL" id="RCHS01002769">
    <property type="protein sequence ID" value="RMX45840.1"/>
    <property type="molecule type" value="Genomic_DNA"/>
</dbReference>
<dbReference type="Gene3D" id="3.10.20.90">
    <property type="entry name" value="Phosphatidylinositol 3-kinase Catalytic Subunit, Chain A, domain 1"/>
    <property type="match status" value="1"/>
</dbReference>